<dbReference type="GO" id="GO:0006777">
    <property type="term" value="P:Mo-molybdopterin cofactor biosynthetic process"/>
    <property type="evidence" value="ECO:0007669"/>
    <property type="project" value="UniProtKB-UniRule"/>
</dbReference>
<dbReference type="PANTHER" id="PTHR10192:SF5">
    <property type="entry name" value="GEPHYRIN"/>
    <property type="match status" value="1"/>
</dbReference>
<evidence type="ECO:0000313" key="7">
    <source>
        <dbReference type="EMBL" id="TLD78610.1"/>
    </source>
</evidence>
<dbReference type="InterPro" id="IPR001453">
    <property type="entry name" value="MoaB/Mog_dom"/>
</dbReference>
<keyword evidence="4" id="KW-0501">Molybdenum cofactor biosynthesis</keyword>
<dbReference type="InterPro" id="IPR038987">
    <property type="entry name" value="MoeA-like"/>
</dbReference>
<dbReference type="AlphaFoldDB" id="A0A099UIK5"/>
<comment type="similarity">
    <text evidence="2 4">Belongs to the MoeA family.</text>
</comment>
<keyword evidence="4" id="KW-0460">Magnesium</keyword>
<reference evidence="9" key="2">
    <citation type="submission" date="2015-11" db="EMBL/GenBank/DDBJ databases">
        <authorList>
            <person name="Anvar S.Y."/>
        </authorList>
    </citation>
    <scope>NUCLEOTIDE SEQUENCE [LARGE SCALE GENOMIC DNA]</scope>
</reference>
<dbReference type="EMBL" id="LN907858">
    <property type="protein sequence ID" value="CUU40137.1"/>
    <property type="molecule type" value="Genomic_DNA"/>
</dbReference>
<dbReference type="PANTHER" id="PTHR10192">
    <property type="entry name" value="MOLYBDOPTERIN BIOSYNTHESIS PROTEIN"/>
    <property type="match status" value="1"/>
</dbReference>
<dbReference type="Pfam" id="PF03453">
    <property type="entry name" value="MoeA_N"/>
    <property type="match status" value="1"/>
</dbReference>
<proteinExistence type="inferred from homology"/>
<dbReference type="SMART" id="SM00852">
    <property type="entry name" value="MoCF_biosynth"/>
    <property type="match status" value="1"/>
</dbReference>
<keyword evidence="4 7" id="KW-0808">Transferase</keyword>
<evidence type="ECO:0000313" key="6">
    <source>
        <dbReference type="EMBL" id="CUU40137.1"/>
    </source>
</evidence>
<dbReference type="InterPro" id="IPR036688">
    <property type="entry name" value="MoeA_C_domain_IV_sf"/>
</dbReference>
<comment type="cofactor">
    <cofactor evidence="4">
        <name>Mg(2+)</name>
        <dbReference type="ChEBI" id="CHEBI:18420"/>
    </cofactor>
</comment>
<dbReference type="Gene3D" id="3.90.105.10">
    <property type="entry name" value="Molybdopterin biosynthesis moea protein, domain 2"/>
    <property type="match status" value="1"/>
</dbReference>
<sequence>MAYPTLISYKEALELLESLPLTPLGTQRVHFKNALNRICAQEIKAPCNVPAYPTAAMDGYAINFDDMALLESDGLEISQINKAGNPTRPTLTKGCAIKAFTGSIMPHNADTLVIVEHIEIRENRIFLNIQAHKDFIHKAQWVRQVGDNYKQGEVLLHKGDKIGAFEIGLLAELNCNFIQVYQKVRVGIICVGDEIIEVGEISENANIVRSVNTHLLESLLLQMGQEPIVYPLLKDDRDKIKSTYQSALQECDMVVSAGGMSMGDYDFTQVVITECADMVFKGVRLKPGKPVACALYSGRKSIDLESMQNLKNADSLKSTQEGQDSKTIENTRVLERAKPILGLPGFPNSCALTFLLFGSVLLARLQNRIHKPYIFEATLLEDIKRSDSRLEFRACEIHNNNGILQVSFKNKKSLQSSMINNLTHNTAVAILEENGSDLKAGAKLKVMFLNHF</sequence>
<dbReference type="EC" id="2.10.1.1" evidence="4"/>
<dbReference type="SUPFAM" id="SSF63867">
    <property type="entry name" value="MoeA C-terminal domain-like"/>
    <property type="match status" value="1"/>
</dbReference>
<evidence type="ECO:0000256" key="3">
    <source>
        <dbReference type="ARBA" id="ARBA00047317"/>
    </source>
</evidence>
<feature type="domain" description="MoaB/Mog" evidence="5">
    <location>
        <begin position="187"/>
        <end position="364"/>
    </location>
</feature>
<keyword evidence="8" id="KW-1185">Reference proteome</keyword>
<dbReference type="SUPFAM" id="SSF63882">
    <property type="entry name" value="MoeA N-terminal region -like"/>
    <property type="match status" value="1"/>
</dbReference>
<dbReference type="EMBL" id="JRPF02000004">
    <property type="protein sequence ID" value="TLD78610.1"/>
    <property type="molecule type" value="Genomic_DNA"/>
</dbReference>
<dbReference type="InterPro" id="IPR005110">
    <property type="entry name" value="MoeA_linker/N"/>
</dbReference>
<dbReference type="Gene3D" id="3.40.980.10">
    <property type="entry name" value="MoaB/Mog-like domain"/>
    <property type="match status" value="1"/>
</dbReference>
<reference evidence="6" key="3">
    <citation type="submission" date="2015-11" db="EMBL/GenBank/DDBJ databases">
        <authorList>
            <person name="Zhang Y."/>
            <person name="Guo Z."/>
        </authorList>
    </citation>
    <scope>NUCLEOTIDE SEQUENCE</scope>
    <source>
        <strain evidence="6">1</strain>
    </source>
</reference>
<dbReference type="RefSeq" id="WP_034342276.1">
    <property type="nucleotide sequence ID" value="NZ_CAOMJD010000008.1"/>
</dbReference>
<dbReference type="InterPro" id="IPR036135">
    <property type="entry name" value="MoeA_linker/N_sf"/>
</dbReference>
<keyword evidence="4" id="KW-0479">Metal-binding</keyword>
<dbReference type="Gene3D" id="2.170.190.11">
    <property type="entry name" value="Molybdopterin biosynthesis moea protein, domain 3"/>
    <property type="match status" value="1"/>
</dbReference>
<dbReference type="GO" id="GO:0046872">
    <property type="term" value="F:metal ion binding"/>
    <property type="evidence" value="ECO:0007669"/>
    <property type="project" value="UniProtKB-UniRule"/>
</dbReference>
<comment type="function">
    <text evidence="1 4">Catalyzes the insertion of molybdate into adenylated molybdopterin with the concomitant release of AMP.</text>
</comment>
<gene>
    <name evidence="6" type="ORF">BN2458_PEG1252</name>
    <name evidence="7" type="ORF">LS75_004665</name>
</gene>
<dbReference type="InterPro" id="IPR036425">
    <property type="entry name" value="MoaB/Mog-like_dom_sf"/>
</dbReference>
<protein>
    <recommendedName>
        <fullName evidence="4">Molybdopterin molybdenumtransferase</fullName>
        <ecNumber evidence="4">2.10.1.1</ecNumber>
    </recommendedName>
</protein>
<dbReference type="GO" id="GO:0061599">
    <property type="term" value="F:molybdopterin molybdotransferase activity"/>
    <property type="evidence" value="ECO:0007669"/>
    <property type="project" value="UniProtKB-UniRule"/>
</dbReference>
<evidence type="ECO:0000313" key="8">
    <source>
        <dbReference type="Proteomes" id="UP000029925"/>
    </source>
</evidence>
<dbReference type="SUPFAM" id="SSF53218">
    <property type="entry name" value="Molybdenum cofactor biosynthesis proteins"/>
    <property type="match status" value="1"/>
</dbReference>
<dbReference type="OrthoDB" id="9804758at2"/>
<dbReference type="UniPathway" id="UPA00344"/>
<keyword evidence="4" id="KW-0500">Molybdenum</keyword>
<accession>A0A099UIK5</accession>
<dbReference type="CDD" id="cd00887">
    <property type="entry name" value="MoeA"/>
    <property type="match status" value="1"/>
</dbReference>
<dbReference type="GO" id="GO:0005829">
    <property type="term" value="C:cytosol"/>
    <property type="evidence" value="ECO:0007669"/>
    <property type="project" value="TreeGrafter"/>
</dbReference>
<evidence type="ECO:0000256" key="1">
    <source>
        <dbReference type="ARBA" id="ARBA00002901"/>
    </source>
</evidence>
<dbReference type="STRING" id="76936.BN2458_PEG1252"/>
<comment type="pathway">
    <text evidence="4">Cofactor biosynthesis; molybdopterin biosynthesis.</text>
</comment>
<name>A0A099UIK5_9HELI</name>
<evidence type="ECO:0000256" key="2">
    <source>
        <dbReference type="ARBA" id="ARBA00010763"/>
    </source>
</evidence>
<dbReference type="Proteomes" id="UP000029925">
    <property type="component" value="Unassembled WGS sequence"/>
</dbReference>
<reference evidence="7 8" key="1">
    <citation type="journal article" date="2014" name="Genome Announc.">
        <title>Draft genome sequences of eight enterohepatic helicobacter species isolated from both laboratory and wild rodents.</title>
        <authorList>
            <person name="Sheh A."/>
            <person name="Shen Z."/>
            <person name="Fox J.G."/>
        </authorList>
    </citation>
    <scope>NUCLEOTIDE SEQUENCE [LARGE SCALE GENOMIC DNA]</scope>
    <source>
        <strain evidence="7 8">MIT 98-6810</strain>
    </source>
</reference>
<dbReference type="PATRIC" id="fig|76936.10.peg.1222"/>
<evidence type="ECO:0000313" key="9">
    <source>
        <dbReference type="Proteomes" id="UP000064525"/>
    </source>
</evidence>
<comment type="catalytic activity">
    <reaction evidence="3">
        <text>adenylyl-molybdopterin + molybdate = Mo-molybdopterin + AMP + H(+)</text>
        <dbReference type="Rhea" id="RHEA:35047"/>
        <dbReference type="ChEBI" id="CHEBI:15378"/>
        <dbReference type="ChEBI" id="CHEBI:36264"/>
        <dbReference type="ChEBI" id="CHEBI:62727"/>
        <dbReference type="ChEBI" id="CHEBI:71302"/>
        <dbReference type="ChEBI" id="CHEBI:456215"/>
        <dbReference type="EC" id="2.10.1.1"/>
    </reaction>
</comment>
<dbReference type="Gene3D" id="2.40.340.10">
    <property type="entry name" value="MoeA, C-terminal, domain IV"/>
    <property type="match status" value="1"/>
</dbReference>
<dbReference type="Pfam" id="PF00994">
    <property type="entry name" value="MoCF_biosynth"/>
    <property type="match status" value="1"/>
</dbReference>
<evidence type="ECO:0000256" key="4">
    <source>
        <dbReference type="RuleBase" id="RU365090"/>
    </source>
</evidence>
<dbReference type="GeneID" id="78151449"/>
<organism evidence="6 9">
    <name type="scientific">Helicobacter typhlonius</name>
    <dbReference type="NCBI Taxonomy" id="76936"/>
    <lineage>
        <taxon>Bacteria</taxon>
        <taxon>Pseudomonadati</taxon>
        <taxon>Campylobacterota</taxon>
        <taxon>Epsilonproteobacteria</taxon>
        <taxon>Campylobacterales</taxon>
        <taxon>Helicobacteraceae</taxon>
        <taxon>Helicobacter</taxon>
    </lineage>
</organism>
<dbReference type="Proteomes" id="UP000064525">
    <property type="component" value="Chromosome I"/>
</dbReference>
<evidence type="ECO:0000259" key="5">
    <source>
        <dbReference type="SMART" id="SM00852"/>
    </source>
</evidence>
<dbReference type="KEGG" id="hty:BN2458_PEG1252"/>